<dbReference type="OrthoDB" id="10253869at2759"/>
<dbReference type="InterPro" id="IPR042099">
    <property type="entry name" value="ANL_N_sf"/>
</dbReference>
<dbReference type="EMBL" id="OC918033">
    <property type="protein sequence ID" value="CAD7648548.1"/>
    <property type="molecule type" value="Genomic_DNA"/>
</dbReference>
<keyword evidence="3" id="KW-0436">Ligase</keyword>
<organism evidence="6">
    <name type="scientific">Oppiella nova</name>
    <dbReference type="NCBI Taxonomy" id="334625"/>
    <lineage>
        <taxon>Eukaryota</taxon>
        <taxon>Metazoa</taxon>
        <taxon>Ecdysozoa</taxon>
        <taxon>Arthropoda</taxon>
        <taxon>Chelicerata</taxon>
        <taxon>Arachnida</taxon>
        <taxon>Acari</taxon>
        <taxon>Acariformes</taxon>
        <taxon>Sarcoptiformes</taxon>
        <taxon>Oribatida</taxon>
        <taxon>Brachypylina</taxon>
        <taxon>Oppioidea</taxon>
        <taxon>Oppiidae</taxon>
        <taxon>Oppiella</taxon>
    </lineage>
</organism>
<feature type="domain" description="AMP-dependent synthetase/ligase" evidence="5">
    <location>
        <begin position="28"/>
        <end position="274"/>
    </location>
</feature>
<dbReference type="GO" id="GO:0016405">
    <property type="term" value="F:CoA-ligase activity"/>
    <property type="evidence" value="ECO:0007669"/>
    <property type="project" value="TreeGrafter"/>
</dbReference>
<feature type="non-terminal residue" evidence="6">
    <location>
        <position position="1"/>
    </location>
</feature>
<dbReference type="InterPro" id="IPR020845">
    <property type="entry name" value="AMP-binding_CS"/>
</dbReference>
<evidence type="ECO:0000256" key="4">
    <source>
        <dbReference type="ARBA" id="ARBA00023140"/>
    </source>
</evidence>
<dbReference type="PANTHER" id="PTHR24096:SF149">
    <property type="entry name" value="AMP-BINDING DOMAIN-CONTAINING PROTEIN-RELATED"/>
    <property type="match status" value="1"/>
</dbReference>
<dbReference type="Proteomes" id="UP000728032">
    <property type="component" value="Unassembled WGS sequence"/>
</dbReference>
<sequence>MSSKVIASQLKQQALSAQSVTQLLVQRLSQSPKTIQIIDGSSGRYTTRQQVLDYGLNFAAYLVDECGVGAGDVVLFVTVNSDIHAIGITGVLYAAGELQDLIEQINPKVLVLDQTNYEVLAKIGSEYNIKTLVLNKYENELSVEEILQMSRPDTRKTQLPVPTDLDTTITYVMTSGSTGRPKAVRRTNRNHLSTVAVFAHKELCPLTADDILLNCGFCHICGQRSLLSAIDAGAALLVLACDETHDEVFEAINKFGATAALLVPTQLNYLVKNPQ</sequence>
<dbReference type="InterPro" id="IPR000873">
    <property type="entry name" value="AMP-dep_synth/lig_dom"/>
</dbReference>
<dbReference type="PROSITE" id="PS00455">
    <property type="entry name" value="AMP_BINDING"/>
    <property type="match status" value="1"/>
</dbReference>
<dbReference type="Gene3D" id="3.40.50.12780">
    <property type="entry name" value="N-terminal domain of ligase-like"/>
    <property type="match status" value="1"/>
</dbReference>
<dbReference type="EMBL" id="CAJPVJ010003208">
    <property type="protein sequence ID" value="CAG2167304.1"/>
    <property type="molecule type" value="Genomic_DNA"/>
</dbReference>
<dbReference type="PANTHER" id="PTHR24096">
    <property type="entry name" value="LONG-CHAIN-FATTY-ACID--COA LIGASE"/>
    <property type="match status" value="1"/>
</dbReference>
<keyword evidence="7" id="KW-1185">Reference proteome</keyword>
<keyword evidence="4" id="KW-0576">Peroxisome</keyword>
<protein>
    <recommendedName>
        <fullName evidence="5">AMP-dependent synthetase/ligase domain-containing protein</fullName>
    </recommendedName>
</protein>
<evidence type="ECO:0000256" key="3">
    <source>
        <dbReference type="ARBA" id="ARBA00022598"/>
    </source>
</evidence>
<dbReference type="AlphaFoldDB" id="A0A7R9LXQ0"/>
<evidence type="ECO:0000259" key="5">
    <source>
        <dbReference type="Pfam" id="PF00501"/>
    </source>
</evidence>
<proteinExistence type="inferred from homology"/>
<evidence type="ECO:0000256" key="2">
    <source>
        <dbReference type="ARBA" id="ARBA00006432"/>
    </source>
</evidence>
<evidence type="ECO:0000313" key="7">
    <source>
        <dbReference type="Proteomes" id="UP000728032"/>
    </source>
</evidence>
<dbReference type="GO" id="GO:0005777">
    <property type="term" value="C:peroxisome"/>
    <property type="evidence" value="ECO:0007669"/>
    <property type="project" value="UniProtKB-SubCell"/>
</dbReference>
<evidence type="ECO:0000256" key="1">
    <source>
        <dbReference type="ARBA" id="ARBA00004275"/>
    </source>
</evidence>
<dbReference type="Pfam" id="PF00501">
    <property type="entry name" value="AMP-binding"/>
    <property type="match status" value="1"/>
</dbReference>
<dbReference type="SUPFAM" id="SSF56801">
    <property type="entry name" value="Acetyl-CoA synthetase-like"/>
    <property type="match status" value="1"/>
</dbReference>
<comment type="similarity">
    <text evidence="2">Belongs to the ATP-dependent AMP-binding enzyme family.</text>
</comment>
<comment type="subcellular location">
    <subcellularLocation>
        <location evidence="1">Peroxisome</location>
    </subcellularLocation>
</comment>
<gene>
    <name evidence="6" type="ORF">ONB1V03_LOCUS6812</name>
</gene>
<accession>A0A7R9LXQ0</accession>
<name>A0A7R9LXQ0_9ACAR</name>
<evidence type="ECO:0000313" key="6">
    <source>
        <dbReference type="EMBL" id="CAD7648548.1"/>
    </source>
</evidence>
<reference evidence="6" key="1">
    <citation type="submission" date="2020-11" db="EMBL/GenBank/DDBJ databases">
        <authorList>
            <person name="Tran Van P."/>
        </authorList>
    </citation>
    <scope>NUCLEOTIDE SEQUENCE</scope>
</reference>